<dbReference type="Pfam" id="PF01433">
    <property type="entry name" value="Peptidase_M1"/>
    <property type="match status" value="1"/>
</dbReference>
<dbReference type="InterPro" id="IPR027268">
    <property type="entry name" value="Peptidase_M4/M1_CTD_sf"/>
</dbReference>
<dbReference type="NCBIfam" id="TIGR02412">
    <property type="entry name" value="pepN_strep_liv"/>
    <property type="match status" value="1"/>
</dbReference>
<feature type="domain" description="Aminopeptidase N-like N-terminal" evidence="16">
    <location>
        <begin position="56"/>
        <end position="188"/>
    </location>
</feature>
<evidence type="ECO:0000256" key="9">
    <source>
        <dbReference type="ARBA" id="ARBA00022801"/>
    </source>
</evidence>
<gene>
    <name evidence="17" type="primary">pepN</name>
    <name evidence="17" type="ORF">CYJ25_05260</name>
</gene>
<protein>
    <recommendedName>
        <fullName evidence="5">Aminopeptidase N</fullName>
        <ecNumber evidence="4">3.4.11.2</ecNumber>
    </recommendedName>
    <alternativeName>
        <fullName evidence="12">Alanine aminopeptidase</fullName>
    </alternativeName>
    <alternativeName>
        <fullName evidence="13">Lysyl aminopeptidase</fullName>
    </alternativeName>
</protein>
<dbReference type="SUPFAM" id="SSF63737">
    <property type="entry name" value="Leukotriene A4 hydrolase N-terminal domain"/>
    <property type="match status" value="1"/>
</dbReference>
<reference evidence="17 18" key="1">
    <citation type="submission" date="2017-12" db="EMBL/GenBank/DDBJ databases">
        <title>Phylogenetic diversity of female urinary microbiome.</title>
        <authorList>
            <person name="Thomas-White K."/>
            <person name="Wolfe A.J."/>
        </authorList>
    </citation>
    <scope>NUCLEOTIDE SEQUENCE [LARGE SCALE GENOMIC DNA]</scope>
    <source>
        <strain evidence="17 18">UMB0250</strain>
    </source>
</reference>
<dbReference type="EC" id="3.4.11.2" evidence="4"/>
<evidence type="ECO:0000313" key="17">
    <source>
        <dbReference type="EMBL" id="PKY66166.1"/>
    </source>
</evidence>
<dbReference type="InterPro" id="IPR045357">
    <property type="entry name" value="Aminopeptidase_N-like_N"/>
</dbReference>
<dbReference type="InterPro" id="IPR014782">
    <property type="entry name" value="Peptidase_M1_dom"/>
</dbReference>
<proteinExistence type="inferred from homology"/>
<dbReference type="GO" id="GO:0008270">
    <property type="term" value="F:zinc ion binding"/>
    <property type="evidence" value="ECO:0007669"/>
    <property type="project" value="InterPro"/>
</dbReference>
<dbReference type="GO" id="GO:0006508">
    <property type="term" value="P:proteolysis"/>
    <property type="evidence" value="ECO:0007669"/>
    <property type="project" value="UniProtKB-KW"/>
</dbReference>
<sequence>MHVLSRDEARQRSHAIDLSTMKVNLDVRGGDSQDNTEFVVTSTFTLTSHADSTFVDIAGQVTRLSVNGEAREITQNDECLTLSGLPVDTECTVEVQARCPYSHSGEGLHRYIDPEDGRVYLYTQFEPQDAHRAWPCFDQPDLKAEWSFIVDAPKQWVVASNGAEVHTEPIENGTRHVFARTRLLSSYITAVVAGDWAVIDGGTWSGGASDGQKIDVPLRLMCRSSLAQAIDSDDILSVTRAGLDFYHQHYGITYPWGKYDQIFVPEYNLGAMENPGCVTFNDSYLSRDTPTFAQRQRRANTILHEMCHMWFGDLVTPRWWDDLWLKESFAENQGALAASRATVYTGERAAFAAGRKIWAYEQDLMPTTHPIIADIPDVGAAKTNFDGITYAKGASVLNQLVATVGEEAFFEAARIYFQRHAFGSTSFQDLVDCLQEATGKDLSHWVSTWLTTSGPSKLVPHFDISRIGSVTNFQITDESESDTTRPHRFDVTTWAMKRDQLQMTHRFELTMEGRSQEVDPSGLLSRPAGITDMDLVVVNDGDLTYAVTYLDDRSASNALALISACPDLMTRCVVWGALFNAVRDCRLNPSDFTLAAFRHAENEVDETLADRLLELGRITLGTYVPKEQRGAIATTVGTLALRLSREHVTDRGRAWLKTLFFTYPMTDDPAISQTVESYANTLTSEIVWTGRTVIAASGSIGRDRIEAWLATSSTGEAKTASERAIAALPYEEEREASWSKLFVDGIANDTLSAILDGFAASSWQGSSFIDRGLGSLEYFWNTHSIALSIRYIKGLLSLPVYADSPESVEDHIDRVNRWLGEHENAAWPLRRLLIEHVDYASRAINVQRNWM</sequence>
<dbReference type="InterPro" id="IPR050344">
    <property type="entry name" value="Peptidase_M1_aminopeptidases"/>
</dbReference>
<evidence type="ECO:0000256" key="5">
    <source>
        <dbReference type="ARBA" id="ARBA00015611"/>
    </source>
</evidence>
<evidence type="ECO:0000256" key="6">
    <source>
        <dbReference type="ARBA" id="ARBA00022438"/>
    </source>
</evidence>
<keyword evidence="11" id="KW-0482">Metalloprotease</keyword>
<evidence type="ECO:0000256" key="10">
    <source>
        <dbReference type="ARBA" id="ARBA00022833"/>
    </source>
</evidence>
<dbReference type="InterPro" id="IPR042097">
    <property type="entry name" value="Aminopeptidase_N-like_N_sf"/>
</dbReference>
<dbReference type="GO" id="GO:0016285">
    <property type="term" value="F:alanyl aminopeptidase activity"/>
    <property type="evidence" value="ECO:0007669"/>
    <property type="project" value="UniProtKB-EC"/>
</dbReference>
<evidence type="ECO:0000259" key="16">
    <source>
        <dbReference type="Pfam" id="PF17900"/>
    </source>
</evidence>
<accession>A0A2I1I4V5</accession>
<dbReference type="GO" id="GO:0070006">
    <property type="term" value="F:metalloaminopeptidase activity"/>
    <property type="evidence" value="ECO:0007669"/>
    <property type="project" value="TreeGrafter"/>
</dbReference>
<dbReference type="Pfam" id="PF11838">
    <property type="entry name" value="ERAP1_C"/>
    <property type="match status" value="1"/>
</dbReference>
<comment type="cofactor">
    <cofactor evidence="2">
        <name>Zn(2+)</name>
        <dbReference type="ChEBI" id="CHEBI:29105"/>
    </cofactor>
</comment>
<dbReference type="GO" id="GO:0043171">
    <property type="term" value="P:peptide catabolic process"/>
    <property type="evidence" value="ECO:0007669"/>
    <property type="project" value="TreeGrafter"/>
</dbReference>
<dbReference type="InterPro" id="IPR012778">
    <property type="entry name" value="Pept_M1_aminopeptidase"/>
</dbReference>
<feature type="domain" description="ERAP1-like C-terminal" evidence="15">
    <location>
        <begin position="535"/>
        <end position="766"/>
    </location>
</feature>
<dbReference type="Proteomes" id="UP000234545">
    <property type="component" value="Unassembled WGS sequence"/>
</dbReference>
<keyword evidence="8" id="KW-0479">Metal-binding</keyword>
<keyword evidence="6 17" id="KW-0031">Aminopeptidase</keyword>
<evidence type="ECO:0000256" key="1">
    <source>
        <dbReference type="ARBA" id="ARBA00000098"/>
    </source>
</evidence>
<comment type="caution">
    <text evidence="17">The sequence shown here is derived from an EMBL/GenBank/DDBJ whole genome shotgun (WGS) entry which is preliminary data.</text>
</comment>
<dbReference type="Pfam" id="PF17900">
    <property type="entry name" value="Peptidase_M1_N"/>
    <property type="match status" value="1"/>
</dbReference>
<dbReference type="GO" id="GO:0005737">
    <property type="term" value="C:cytoplasm"/>
    <property type="evidence" value="ECO:0007669"/>
    <property type="project" value="TreeGrafter"/>
</dbReference>
<dbReference type="GO" id="GO:0005615">
    <property type="term" value="C:extracellular space"/>
    <property type="evidence" value="ECO:0007669"/>
    <property type="project" value="TreeGrafter"/>
</dbReference>
<dbReference type="AlphaFoldDB" id="A0A2I1I4V5"/>
<keyword evidence="10" id="KW-0862">Zinc</keyword>
<dbReference type="Gene3D" id="2.60.40.1730">
    <property type="entry name" value="tricorn interacting facor f3 domain"/>
    <property type="match status" value="1"/>
</dbReference>
<name>A0A2I1I4V5_9ACTO</name>
<evidence type="ECO:0000313" key="18">
    <source>
        <dbReference type="Proteomes" id="UP000234545"/>
    </source>
</evidence>
<dbReference type="CDD" id="cd09602">
    <property type="entry name" value="M1_APN"/>
    <property type="match status" value="1"/>
</dbReference>
<dbReference type="PANTHER" id="PTHR11533">
    <property type="entry name" value="PROTEASE M1 ZINC METALLOPROTEASE"/>
    <property type="match status" value="1"/>
</dbReference>
<dbReference type="InterPro" id="IPR024571">
    <property type="entry name" value="ERAP1-like_C_dom"/>
</dbReference>
<comment type="similarity">
    <text evidence="3">Belongs to the peptidase M1 family.</text>
</comment>
<dbReference type="InterPro" id="IPR001930">
    <property type="entry name" value="Peptidase_M1"/>
</dbReference>
<dbReference type="SUPFAM" id="SSF55486">
    <property type="entry name" value="Metalloproteases ('zincins'), catalytic domain"/>
    <property type="match status" value="1"/>
</dbReference>
<evidence type="ECO:0000256" key="11">
    <source>
        <dbReference type="ARBA" id="ARBA00023049"/>
    </source>
</evidence>
<evidence type="ECO:0000256" key="2">
    <source>
        <dbReference type="ARBA" id="ARBA00001947"/>
    </source>
</evidence>
<dbReference type="GO" id="GO:0042277">
    <property type="term" value="F:peptide binding"/>
    <property type="evidence" value="ECO:0007669"/>
    <property type="project" value="TreeGrafter"/>
</dbReference>
<evidence type="ECO:0000256" key="8">
    <source>
        <dbReference type="ARBA" id="ARBA00022723"/>
    </source>
</evidence>
<evidence type="ECO:0000256" key="7">
    <source>
        <dbReference type="ARBA" id="ARBA00022670"/>
    </source>
</evidence>
<comment type="catalytic activity">
    <reaction evidence="1">
        <text>Release of an N-terminal amino acid, Xaa-|-Yaa- from a peptide, amide or arylamide. Xaa is preferably Ala, but may be most amino acids including Pro (slow action). When a terminal hydrophobic residue is followed by a prolyl residue, the two may be released as an intact Xaa-Pro dipeptide.</text>
        <dbReference type="EC" id="3.4.11.2"/>
    </reaction>
</comment>
<dbReference type="GO" id="GO:0016020">
    <property type="term" value="C:membrane"/>
    <property type="evidence" value="ECO:0007669"/>
    <property type="project" value="TreeGrafter"/>
</dbReference>
<feature type="domain" description="Peptidase M1 membrane alanine aminopeptidase" evidence="14">
    <location>
        <begin position="238"/>
        <end position="449"/>
    </location>
</feature>
<evidence type="ECO:0000259" key="15">
    <source>
        <dbReference type="Pfam" id="PF11838"/>
    </source>
</evidence>
<evidence type="ECO:0000256" key="12">
    <source>
        <dbReference type="ARBA" id="ARBA00029811"/>
    </source>
</evidence>
<dbReference type="OrthoDB" id="100605at2"/>
<dbReference type="RefSeq" id="WP_101628146.1">
    <property type="nucleotide sequence ID" value="NZ_JBQOSN010000004.1"/>
</dbReference>
<dbReference type="Gene3D" id="1.10.390.10">
    <property type="entry name" value="Neutral Protease Domain 2"/>
    <property type="match status" value="1"/>
</dbReference>
<evidence type="ECO:0000256" key="13">
    <source>
        <dbReference type="ARBA" id="ARBA00031533"/>
    </source>
</evidence>
<keyword evidence="9" id="KW-0378">Hydrolase</keyword>
<dbReference type="PRINTS" id="PR00756">
    <property type="entry name" value="ALADIPTASE"/>
</dbReference>
<organism evidence="17 18">
    <name type="scientific">Schaalia turicensis</name>
    <dbReference type="NCBI Taxonomy" id="131111"/>
    <lineage>
        <taxon>Bacteria</taxon>
        <taxon>Bacillati</taxon>
        <taxon>Actinomycetota</taxon>
        <taxon>Actinomycetes</taxon>
        <taxon>Actinomycetales</taxon>
        <taxon>Actinomycetaceae</taxon>
        <taxon>Schaalia</taxon>
    </lineage>
</organism>
<keyword evidence="7" id="KW-0645">Protease</keyword>
<dbReference type="PANTHER" id="PTHR11533:SF174">
    <property type="entry name" value="PUROMYCIN-SENSITIVE AMINOPEPTIDASE-RELATED"/>
    <property type="match status" value="1"/>
</dbReference>
<evidence type="ECO:0000259" key="14">
    <source>
        <dbReference type="Pfam" id="PF01433"/>
    </source>
</evidence>
<dbReference type="EMBL" id="PKKJ01000005">
    <property type="protein sequence ID" value="PKY66166.1"/>
    <property type="molecule type" value="Genomic_DNA"/>
</dbReference>
<evidence type="ECO:0000256" key="4">
    <source>
        <dbReference type="ARBA" id="ARBA00012564"/>
    </source>
</evidence>
<evidence type="ECO:0000256" key="3">
    <source>
        <dbReference type="ARBA" id="ARBA00010136"/>
    </source>
</evidence>